<evidence type="ECO:0000256" key="1">
    <source>
        <dbReference type="ARBA" id="ARBA00004241"/>
    </source>
</evidence>
<dbReference type="InterPro" id="IPR037174">
    <property type="entry name" value="Trimeric_adhesin"/>
</dbReference>
<sequence length="1604" mass="163042">MKDNMKSLQKKGVNHERHSLDKNKKNLQGVVVGTALLIGGGLTLSAQANSVPDGTNPVVRYYALYKMGQSTYQLREVIKKADGTYVFMNDPDRSVPQNQVLATNEQHYISIKSPSAGAGDGNYDNKGAKGAGDIAIGVGAYADSVYKEGISTGGTMAIGSNAKTDKPNSVVIGHRAQDMKLTLADGSKLPSAGGSVVIGERAGEITEDFSKFDERAKEYQQHGVKAKNDPFEKGFRAIETPGGGRPLAIEGNVFTGREAGIDAFTTQSVLVGAGSGTQLFGYSNTMLGAFSATNLRGDYNTGVGYYAADQLKGNDNIALGTFSGRDLTGDHNISLGKQSGEELEGRLNISQGYLSGHNLQGNSNISSGPFSGQNLKGEQNISSGQSSGEELDGNYNVSLGYTSGFKLEGDSNISGGKFSGSRLNGSKNISLGEDSGRQLQGNNNISFGYNSGNELVGDGNISSGEGSAQKLKGSNNISLGKLSGSRSNGSDNISLGNKAGYNFSGSKNIVIGNNTNSFEQRPRDMRRLPIEGAIAIGNDSEVRGKNSASIGNENKVLQGVTNTFVLGSKVVADVENSVYLGHQSVVGYGDAIGAPNWTADGVEGDTTTAGNEGKVDKAIFTVNDEEKEQKFTFAGAKASGAVSVGFSGGERRLQNLAAGEISATSTDAINGSQLFAVASEVYKGLNFDANTGGVQTSKLGSIVTIKGADANTDASKFDAGKNLMTSIEKQGEDSVVRIALAKNLEIDSVKAGKTSLNNDGLSVGNNVKVSDTGITAGGVSLTTEGINAGNTKITNVAAGTDNSDAVNVGQLTEVADQAKAAATKLVAGDGVTVESEQLADKSTEYTVSAKTDGATMTTVGGAIAANTTTFNTTTDGAVGAPVTPGALVTAETVQSAINSAGFNVIGAGNKAADQSGDFGKQLVKAGNTVTFEAGDNLTLKQDGAHFTFATAKDVSFDSVKVGGVTVNSAGINAGNTKITNVAAGTDNSDAVNVGQLTEVADQAKAAATKLVAGDGVTVESEQLADKSTEYTVSAKTDGATMTTVGGAIAANTTTFNTTTDGAVGAPVTPGALVTAETVQSAINSAGFNVIGAGNKAADQSGDFGKQLVKAGNTVTFEAGDNLTLKQDGAHFTFATAKDVSFDSVKVGGVTVNSAGINAGNTKITNVAAGTDNSDAVNVGQLKTVEANVDKGLNFNADKGGSKTSKLGSTVAIKGADQNIQTEISQDAEGNTNISIALAKDLDIDSVKAGETLLNNDGLSVGDKVKVSNTGITAGDVSLTTEGINAGGKQITNVAAGKADTDAVNYAQLKEIEAQVKASSTKLVAGDGVTVDGGKQGDGSSQYTISAKTDGTTIQINDNGAIAANTTTFNTTTDGTVGTPVAPGALVTADTVQSAINNAGFNVIGAGNKADPGAEFSNQLVKAGNTVTFEAGDNLTLKQEGTQFTFALAKDVSFDSVSVGDVKVTNTGITVGDVSLSTGGINAGGKQITNVAAGKADTDAVNVSQLKAAVGGFNNVVNHLGNEIHRVDREARAGTASAAAMANLPQAYLPGKSMFAIAGAGHRGEHGYAAGLSTISDNGKWIIKSSVSGNTRGDVTYGAGVGYQW</sequence>
<reference evidence="14 15" key="1">
    <citation type="submission" date="2018-06" db="EMBL/GenBank/DDBJ databases">
        <authorList>
            <consortium name="Pathogen Informatics"/>
            <person name="Doyle S."/>
        </authorList>
    </citation>
    <scope>NUCLEOTIDE SEQUENCE [LARGE SCALE GENOMIC DNA]</scope>
    <source>
        <strain evidence="14 15">NCTC11009</strain>
    </source>
</reference>
<organism evidence="14 15">
    <name type="scientific">Oligella urethralis</name>
    <dbReference type="NCBI Taxonomy" id="90245"/>
    <lineage>
        <taxon>Bacteria</taxon>
        <taxon>Pseudomonadati</taxon>
        <taxon>Pseudomonadota</taxon>
        <taxon>Betaproteobacteria</taxon>
        <taxon>Burkholderiales</taxon>
        <taxon>Alcaligenaceae</taxon>
        <taxon>Oligella</taxon>
    </lineage>
</organism>
<protein>
    <submittedName>
        <fullName evidence="14">Co-chaperonin GroES</fullName>
    </submittedName>
</protein>
<feature type="region of interest" description="Disordered" evidence="11">
    <location>
        <begin position="465"/>
        <end position="490"/>
    </location>
</feature>
<evidence type="ECO:0000256" key="2">
    <source>
        <dbReference type="ARBA" id="ARBA00004442"/>
    </source>
</evidence>
<dbReference type="InterPro" id="IPR045584">
    <property type="entry name" value="Pilin-like"/>
</dbReference>
<evidence type="ECO:0000259" key="13">
    <source>
        <dbReference type="Pfam" id="PF05662"/>
    </source>
</evidence>
<feature type="region of interest" description="Disordered" evidence="11">
    <location>
        <begin position="1"/>
        <end position="22"/>
    </location>
</feature>
<feature type="domain" description="Trimeric autotransporter adhesin YadA-like stalk" evidence="13">
    <location>
        <begin position="1289"/>
        <end position="1320"/>
    </location>
</feature>
<feature type="domain" description="Trimeric autotransporter adhesin YadA-like stalk" evidence="13">
    <location>
        <begin position="1486"/>
        <end position="1519"/>
    </location>
</feature>
<dbReference type="Pfam" id="PF05662">
    <property type="entry name" value="YadA_stalk"/>
    <property type="match status" value="6"/>
</dbReference>
<proteinExistence type="inferred from homology"/>
<dbReference type="Gene3D" id="6.10.250.2120">
    <property type="match status" value="1"/>
</dbReference>
<dbReference type="EMBL" id="UATH01000001">
    <property type="protein sequence ID" value="SPY07863.1"/>
    <property type="molecule type" value="Genomic_DNA"/>
</dbReference>
<dbReference type="Pfam" id="PF03895">
    <property type="entry name" value="YadA_anchor"/>
    <property type="match status" value="1"/>
</dbReference>
<keyword evidence="5" id="KW-1134">Transmembrane beta strand</keyword>
<feature type="domain" description="Trimeric autotransporter adhesin YadA-like stalk" evidence="13">
    <location>
        <begin position="977"/>
        <end position="1009"/>
    </location>
</feature>
<evidence type="ECO:0000256" key="4">
    <source>
        <dbReference type="ARBA" id="ARBA00022448"/>
    </source>
</evidence>
<dbReference type="InterPro" id="IPR011049">
    <property type="entry name" value="Serralysin-like_metalloprot_C"/>
</dbReference>
<name>A0A2X1UVX7_9BURK</name>
<evidence type="ECO:0000256" key="9">
    <source>
        <dbReference type="ARBA" id="ARBA00023136"/>
    </source>
</evidence>
<evidence type="ECO:0000256" key="7">
    <source>
        <dbReference type="ARBA" id="ARBA00022729"/>
    </source>
</evidence>
<dbReference type="GO" id="GO:0015031">
    <property type="term" value="P:protein transport"/>
    <property type="evidence" value="ECO:0007669"/>
    <property type="project" value="UniProtKB-KW"/>
</dbReference>
<keyword evidence="10" id="KW-0998">Cell outer membrane</keyword>
<dbReference type="Gene3D" id="6.10.250.2040">
    <property type="match status" value="1"/>
</dbReference>
<dbReference type="Gene3D" id="2.20.70.140">
    <property type="match status" value="3"/>
</dbReference>
<gene>
    <name evidence="14" type="ORF">NCTC11009_01076</name>
</gene>
<dbReference type="RefSeq" id="WP_113062463.1">
    <property type="nucleotide sequence ID" value="NZ_UATH01000001.1"/>
</dbReference>
<evidence type="ECO:0000313" key="14">
    <source>
        <dbReference type="EMBL" id="SPY07863.1"/>
    </source>
</evidence>
<feature type="domain" description="Trimeric autotransporter adhesin YadA-like stalk" evidence="13">
    <location>
        <begin position="652"/>
        <end position="692"/>
    </location>
</feature>
<dbReference type="Gene3D" id="3.90.1780.10">
    <property type="entry name" value="Trimeric adhesin"/>
    <property type="match status" value="3"/>
</dbReference>
<dbReference type="SUPFAM" id="SSF101967">
    <property type="entry name" value="Adhesin YadA, collagen-binding domain"/>
    <property type="match status" value="6"/>
</dbReference>
<keyword evidence="4" id="KW-0813">Transport</keyword>
<dbReference type="GO" id="GO:0009279">
    <property type="term" value="C:cell outer membrane"/>
    <property type="evidence" value="ECO:0007669"/>
    <property type="project" value="UniProtKB-SubCell"/>
</dbReference>
<comment type="subcellular location">
    <subcellularLocation>
        <location evidence="2">Cell outer membrane</location>
    </subcellularLocation>
    <subcellularLocation>
        <location evidence="1">Cell surface</location>
    </subcellularLocation>
</comment>
<feature type="compositionally biased region" description="Polar residues" evidence="11">
    <location>
        <begin position="360"/>
        <end position="388"/>
    </location>
</feature>
<feature type="domain" description="Trimeric autotransporter adhesin YadA-like C-terminal membrane anchor" evidence="12">
    <location>
        <begin position="1544"/>
        <end position="1604"/>
    </location>
</feature>
<evidence type="ECO:0000256" key="3">
    <source>
        <dbReference type="ARBA" id="ARBA00005848"/>
    </source>
</evidence>
<keyword evidence="9" id="KW-0472">Membrane</keyword>
<evidence type="ECO:0000256" key="6">
    <source>
        <dbReference type="ARBA" id="ARBA00022692"/>
    </source>
</evidence>
<dbReference type="Gene3D" id="2.150.10.10">
    <property type="entry name" value="Serralysin-like metalloprotease, C-terminal"/>
    <property type="match status" value="2"/>
</dbReference>
<evidence type="ECO:0000256" key="5">
    <source>
        <dbReference type="ARBA" id="ARBA00022452"/>
    </source>
</evidence>
<keyword evidence="8" id="KW-0653">Protein transport</keyword>
<dbReference type="InterPro" id="IPR008635">
    <property type="entry name" value="Coiled_stalk_dom"/>
</dbReference>
<dbReference type="SUPFAM" id="SSF54523">
    <property type="entry name" value="Pili subunits"/>
    <property type="match status" value="1"/>
</dbReference>
<feature type="region of interest" description="Disordered" evidence="11">
    <location>
        <begin position="360"/>
        <end position="389"/>
    </location>
</feature>
<accession>A0A2X1UVX7</accession>
<keyword evidence="6" id="KW-0812">Transmembrane</keyword>
<evidence type="ECO:0000256" key="8">
    <source>
        <dbReference type="ARBA" id="ARBA00022927"/>
    </source>
</evidence>
<dbReference type="InterPro" id="IPR005594">
    <property type="entry name" value="YadA_C"/>
</dbReference>
<keyword evidence="7" id="KW-0732">Signal</keyword>
<dbReference type="Gene3D" id="3.30.1300.30">
    <property type="entry name" value="GSPII I/J protein-like"/>
    <property type="match status" value="1"/>
</dbReference>
<feature type="compositionally biased region" description="Basic and acidic residues" evidence="11">
    <location>
        <begin position="13"/>
        <end position="22"/>
    </location>
</feature>
<evidence type="ECO:0000256" key="10">
    <source>
        <dbReference type="ARBA" id="ARBA00023237"/>
    </source>
</evidence>
<evidence type="ECO:0000259" key="12">
    <source>
        <dbReference type="Pfam" id="PF03895"/>
    </source>
</evidence>
<evidence type="ECO:0000256" key="11">
    <source>
        <dbReference type="SAM" id="MobiDB-lite"/>
    </source>
</evidence>
<comment type="similarity">
    <text evidence="3">Belongs to the autotransporter-2 (AT-2) (TC 1.B.40) family.</text>
</comment>
<dbReference type="Proteomes" id="UP000250242">
    <property type="component" value="Unassembled WGS sequence"/>
</dbReference>
<dbReference type="GO" id="GO:0009986">
    <property type="term" value="C:cell surface"/>
    <property type="evidence" value="ECO:0007669"/>
    <property type="project" value="UniProtKB-SubCell"/>
</dbReference>
<feature type="domain" description="Trimeric autotransporter adhesin YadA-like stalk" evidence="13">
    <location>
        <begin position="1162"/>
        <end position="1202"/>
    </location>
</feature>
<evidence type="ECO:0000313" key="15">
    <source>
        <dbReference type="Proteomes" id="UP000250242"/>
    </source>
</evidence>
<feature type="domain" description="Trimeric autotransporter adhesin YadA-like stalk" evidence="13">
    <location>
        <begin position="792"/>
        <end position="824"/>
    </location>
</feature>